<feature type="transmembrane region" description="Helical" evidence="9">
    <location>
        <begin position="167"/>
        <end position="185"/>
    </location>
</feature>
<evidence type="ECO:0000256" key="7">
    <source>
        <dbReference type="ARBA" id="ARBA00023136"/>
    </source>
</evidence>
<keyword evidence="4 9" id="KW-0997">Cell inner membrane</keyword>
<keyword evidence="3" id="KW-1003">Cell membrane</keyword>
<feature type="transmembrane region" description="Helical" evidence="9">
    <location>
        <begin position="87"/>
        <end position="105"/>
    </location>
</feature>
<feature type="transmembrane region" description="Helical" evidence="9">
    <location>
        <begin position="52"/>
        <end position="75"/>
    </location>
</feature>
<comment type="similarity">
    <text evidence="8 9">Belongs to the TRAP transporter small permease family.</text>
</comment>
<evidence type="ECO:0000256" key="4">
    <source>
        <dbReference type="ARBA" id="ARBA00022519"/>
    </source>
</evidence>
<gene>
    <name evidence="11" type="ORF">SAMN05660652_03435</name>
</gene>
<dbReference type="GO" id="GO:0022857">
    <property type="term" value="F:transmembrane transporter activity"/>
    <property type="evidence" value="ECO:0007669"/>
    <property type="project" value="UniProtKB-UniRule"/>
</dbReference>
<keyword evidence="7 9" id="KW-0472">Membrane</keyword>
<keyword evidence="2 9" id="KW-0813">Transport</keyword>
<keyword evidence="12" id="KW-1185">Reference proteome</keyword>
<protein>
    <recommendedName>
        <fullName evidence="9">TRAP transporter small permease protein</fullName>
    </recommendedName>
</protein>
<reference evidence="11 12" key="1">
    <citation type="submission" date="2016-10" db="EMBL/GenBank/DDBJ databases">
        <authorList>
            <person name="de Groot N.N."/>
        </authorList>
    </citation>
    <scope>NUCLEOTIDE SEQUENCE [LARGE SCALE GENOMIC DNA]</scope>
    <source>
        <strain evidence="11 12">DSM 5885</strain>
    </source>
</reference>
<organism evidence="11 12">
    <name type="scientific">Propionivibrio dicarboxylicus</name>
    <dbReference type="NCBI Taxonomy" id="83767"/>
    <lineage>
        <taxon>Bacteria</taxon>
        <taxon>Pseudomonadati</taxon>
        <taxon>Pseudomonadota</taxon>
        <taxon>Betaproteobacteria</taxon>
        <taxon>Rhodocyclales</taxon>
        <taxon>Rhodocyclaceae</taxon>
        <taxon>Propionivibrio</taxon>
    </lineage>
</organism>
<evidence type="ECO:0000256" key="1">
    <source>
        <dbReference type="ARBA" id="ARBA00004429"/>
    </source>
</evidence>
<accession>A0A1G8KLR9</accession>
<keyword evidence="5 9" id="KW-0812">Transmembrane</keyword>
<dbReference type="PANTHER" id="PTHR35011">
    <property type="entry name" value="2,3-DIKETO-L-GULONATE TRAP TRANSPORTER SMALL PERMEASE PROTEIN YIAM"/>
    <property type="match status" value="1"/>
</dbReference>
<comment type="function">
    <text evidence="9">Part of the tripartite ATP-independent periplasmic (TRAP) transport system.</text>
</comment>
<dbReference type="InterPro" id="IPR055348">
    <property type="entry name" value="DctQ"/>
</dbReference>
<feature type="transmembrane region" description="Helical" evidence="9">
    <location>
        <begin position="126"/>
        <end position="147"/>
    </location>
</feature>
<dbReference type="EMBL" id="FNCY01000019">
    <property type="protein sequence ID" value="SDI44373.1"/>
    <property type="molecule type" value="Genomic_DNA"/>
</dbReference>
<proteinExistence type="inferred from homology"/>
<dbReference type="GO" id="GO:0005886">
    <property type="term" value="C:plasma membrane"/>
    <property type="evidence" value="ECO:0007669"/>
    <property type="project" value="UniProtKB-SubCell"/>
</dbReference>
<name>A0A1G8KLR9_9RHOO</name>
<comment type="subunit">
    <text evidence="9">The complex comprises the extracytoplasmic solute receptor protein and the two transmembrane proteins.</text>
</comment>
<dbReference type="Proteomes" id="UP000198607">
    <property type="component" value="Unassembled WGS sequence"/>
</dbReference>
<evidence type="ECO:0000256" key="6">
    <source>
        <dbReference type="ARBA" id="ARBA00022989"/>
    </source>
</evidence>
<comment type="subcellular location">
    <subcellularLocation>
        <location evidence="1 9">Cell inner membrane</location>
        <topology evidence="1 9">Multi-pass membrane protein</topology>
    </subcellularLocation>
</comment>
<feature type="domain" description="Tripartite ATP-independent periplasmic transporters DctQ component" evidence="10">
    <location>
        <begin position="61"/>
        <end position="189"/>
    </location>
</feature>
<dbReference type="AlphaFoldDB" id="A0A1G8KLR9"/>
<dbReference type="Pfam" id="PF04290">
    <property type="entry name" value="DctQ"/>
    <property type="match status" value="1"/>
</dbReference>
<evidence type="ECO:0000256" key="8">
    <source>
        <dbReference type="ARBA" id="ARBA00038436"/>
    </source>
</evidence>
<evidence type="ECO:0000256" key="9">
    <source>
        <dbReference type="RuleBase" id="RU369079"/>
    </source>
</evidence>
<sequence>MGVFTINRNQGLIVNTPGRKGNGVSNVAIKEILPRGPQQAWPIHLLARVVDWLLVLAAAVMIVLVFFNVCAHAAGHDIAATTEACELMMVWVSFLGGASIIRRAGHMTITEFIDKLGERPRRYADFIVQLFALGVLWILLRNGLIIIDNNWGNILTVLGIPMSVQYMPLSIASGIGMVFVLYDLYQILCGISREERYGADE</sequence>
<evidence type="ECO:0000259" key="10">
    <source>
        <dbReference type="Pfam" id="PF04290"/>
    </source>
</evidence>
<evidence type="ECO:0000256" key="3">
    <source>
        <dbReference type="ARBA" id="ARBA00022475"/>
    </source>
</evidence>
<dbReference type="STRING" id="83767.SAMN05660652_03435"/>
<keyword evidence="6 9" id="KW-1133">Transmembrane helix</keyword>
<evidence type="ECO:0000313" key="12">
    <source>
        <dbReference type="Proteomes" id="UP000198607"/>
    </source>
</evidence>
<evidence type="ECO:0000256" key="2">
    <source>
        <dbReference type="ARBA" id="ARBA00022448"/>
    </source>
</evidence>
<evidence type="ECO:0000256" key="5">
    <source>
        <dbReference type="ARBA" id="ARBA00022692"/>
    </source>
</evidence>
<dbReference type="PANTHER" id="PTHR35011:SF2">
    <property type="entry name" value="2,3-DIKETO-L-GULONATE TRAP TRANSPORTER SMALL PERMEASE PROTEIN YIAM"/>
    <property type="match status" value="1"/>
</dbReference>
<evidence type="ECO:0000313" key="11">
    <source>
        <dbReference type="EMBL" id="SDI44373.1"/>
    </source>
</evidence>
<dbReference type="InterPro" id="IPR007387">
    <property type="entry name" value="TRAP_DctQ"/>
</dbReference>
<dbReference type="GO" id="GO:0015740">
    <property type="term" value="P:C4-dicarboxylate transport"/>
    <property type="evidence" value="ECO:0007669"/>
    <property type="project" value="TreeGrafter"/>
</dbReference>